<evidence type="ECO:0000313" key="10">
    <source>
        <dbReference type="EMBL" id="CAD9333316.1"/>
    </source>
</evidence>
<evidence type="ECO:0000256" key="3">
    <source>
        <dbReference type="ARBA" id="ARBA00022801"/>
    </source>
</evidence>
<dbReference type="SMART" id="SM00195">
    <property type="entry name" value="DSPc"/>
    <property type="match status" value="1"/>
</dbReference>
<dbReference type="InterPro" id="IPR020422">
    <property type="entry name" value="TYR_PHOSPHATASE_DUAL_dom"/>
</dbReference>
<evidence type="ECO:0000259" key="9">
    <source>
        <dbReference type="PROSITE" id="PS50056"/>
    </source>
</evidence>
<keyword evidence="4" id="KW-0904">Protein phosphatase</keyword>
<dbReference type="CDD" id="cd14498">
    <property type="entry name" value="DSP"/>
    <property type="match status" value="1"/>
</dbReference>
<feature type="domain" description="Tyrosine specific protein phosphatases" evidence="9">
    <location>
        <begin position="102"/>
        <end position="170"/>
    </location>
</feature>
<gene>
    <name evidence="10" type="ORF">OSIN01602_LOCUS7056</name>
</gene>
<dbReference type="AlphaFoldDB" id="A0A7S1ZAM5"/>
<dbReference type="PROSITE" id="PS50056">
    <property type="entry name" value="TYR_PHOSPHATASE_2"/>
    <property type="match status" value="1"/>
</dbReference>
<dbReference type="InterPro" id="IPR016130">
    <property type="entry name" value="Tyr_Pase_AS"/>
</dbReference>
<evidence type="ECO:0000259" key="8">
    <source>
        <dbReference type="PROSITE" id="PS50054"/>
    </source>
</evidence>
<accession>A0A7S1ZAM5</accession>
<evidence type="ECO:0000256" key="2">
    <source>
        <dbReference type="ARBA" id="ARBA00013081"/>
    </source>
</evidence>
<sequence>MENDKSSTVPWAWIKCVNHIVESQVPRSVCLPVELLPWLLLSDQVTVQDTRLLKMLRVTHVMTMNPIPPHQLEDLASKLTAVGIPHKYSPGEDDEEYDMIGEHWSSCREFLLEARNKGGKVVVHCAAGMNRSAVIACAAHMILEREPVLDVVHNCVDKRRGFVLSNRSFRRQLCLLAAAEGLLGQKPAGFDDDPIEKAITKPPPKHALWWLT</sequence>
<evidence type="ECO:0000256" key="5">
    <source>
        <dbReference type="ARBA" id="ARBA00047761"/>
    </source>
</evidence>
<dbReference type="SUPFAM" id="SSF52799">
    <property type="entry name" value="(Phosphotyrosine protein) phosphatases II"/>
    <property type="match status" value="1"/>
</dbReference>
<dbReference type="GO" id="GO:0005737">
    <property type="term" value="C:cytoplasm"/>
    <property type="evidence" value="ECO:0007669"/>
    <property type="project" value="TreeGrafter"/>
</dbReference>
<dbReference type="PROSITE" id="PS00383">
    <property type="entry name" value="TYR_PHOSPHATASE_1"/>
    <property type="match status" value="1"/>
</dbReference>
<dbReference type="GO" id="GO:0004722">
    <property type="term" value="F:protein serine/threonine phosphatase activity"/>
    <property type="evidence" value="ECO:0007669"/>
    <property type="project" value="UniProtKB-EC"/>
</dbReference>
<dbReference type="InterPro" id="IPR020405">
    <property type="entry name" value="Atypical_DUSP_subfamA"/>
</dbReference>
<evidence type="ECO:0000256" key="7">
    <source>
        <dbReference type="PIRSR" id="PIRSR620405-1"/>
    </source>
</evidence>
<dbReference type="PANTHER" id="PTHR45682:SF1">
    <property type="entry name" value="DUAL SPECIFICITY PROTEIN PHOSPHATASE 3"/>
    <property type="match status" value="1"/>
</dbReference>
<comment type="catalytic activity">
    <reaction evidence="6">
        <text>O-phospho-L-threonyl-[protein] + H2O = L-threonyl-[protein] + phosphate</text>
        <dbReference type="Rhea" id="RHEA:47004"/>
        <dbReference type="Rhea" id="RHEA-COMP:11060"/>
        <dbReference type="Rhea" id="RHEA-COMP:11605"/>
        <dbReference type="ChEBI" id="CHEBI:15377"/>
        <dbReference type="ChEBI" id="CHEBI:30013"/>
        <dbReference type="ChEBI" id="CHEBI:43474"/>
        <dbReference type="ChEBI" id="CHEBI:61977"/>
        <dbReference type="EC" id="3.1.3.16"/>
    </reaction>
</comment>
<feature type="active site" description="Phosphocysteine intermediate" evidence="7">
    <location>
        <position position="125"/>
    </location>
</feature>
<name>A0A7S1ZAM5_TRICV</name>
<dbReference type="GO" id="GO:0033549">
    <property type="term" value="F:MAP kinase phosphatase activity"/>
    <property type="evidence" value="ECO:0007669"/>
    <property type="project" value="TreeGrafter"/>
</dbReference>
<dbReference type="PANTHER" id="PTHR45682">
    <property type="entry name" value="AGAP008228-PA"/>
    <property type="match status" value="1"/>
</dbReference>
<reference evidence="10" key="1">
    <citation type="submission" date="2021-01" db="EMBL/GenBank/DDBJ databases">
        <authorList>
            <person name="Corre E."/>
            <person name="Pelletier E."/>
            <person name="Niang G."/>
            <person name="Scheremetjew M."/>
            <person name="Finn R."/>
            <person name="Kale V."/>
            <person name="Holt S."/>
            <person name="Cochrane G."/>
            <person name="Meng A."/>
            <person name="Brown T."/>
            <person name="Cohen L."/>
        </authorList>
    </citation>
    <scope>NUCLEOTIDE SEQUENCE</scope>
    <source>
        <strain evidence="10">Grunow 1884</strain>
    </source>
</reference>
<evidence type="ECO:0000256" key="4">
    <source>
        <dbReference type="ARBA" id="ARBA00022912"/>
    </source>
</evidence>
<dbReference type="EC" id="3.1.3.16" evidence="2"/>
<comment type="similarity">
    <text evidence="1">Belongs to the protein-tyrosine phosphatase family. Non-receptor class dual specificity subfamily.</text>
</comment>
<dbReference type="Gene3D" id="3.90.190.10">
    <property type="entry name" value="Protein tyrosine phosphatase superfamily"/>
    <property type="match status" value="1"/>
</dbReference>
<comment type="catalytic activity">
    <reaction evidence="5">
        <text>O-phospho-L-seryl-[protein] + H2O = L-seryl-[protein] + phosphate</text>
        <dbReference type="Rhea" id="RHEA:20629"/>
        <dbReference type="Rhea" id="RHEA-COMP:9863"/>
        <dbReference type="Rhea" id="RHEA-COMP:11604"/>
        <dbReference type="ChEBI" id="CHEBI:15377"/>
        <dbReference type="ChEBI" id="CHEBI:29999"/>
        <dbReference type="ChEBI" id="CHEBI:43474"/>
        <dbReference type="ChEBI" id="CHEBI:83421"/>
        <dbReference type="EC" id="3.1.3.16"/>
    </reaction>
</comment>
<dbReference type="InterPro" id="IPR000387">
    <property type="entry name" value="Tyr_Pase_dom"/>
</dbReference>
<organism evidence="10">
    <name type="scientific">Trieres chinensis</name>
    <name type="common">Marine centric diatom</name>
    <name type="synonym">Odontella sinensis</name>
    <dbReference type="NCBI Taxonomy" id="1514140"/>
    <lineage>
        <taxon>Eukaryota</taxon>
        <taxon>Sar</taxon>
        <taxon>Stramenopiles</taxon>
        <taxon>Ochrophyta</taxon>
        <taxon>Bacillariophyta</taxon>
        <taxon>Mediophyceae</taxon>
        <taxon>Biddulphiophycidae</taxon>
        <taxon>Eupodiscales</taxon>
        <taxon>Parodontellaceae</taxon>
        <taxon>Trieres</taxon>
    </lineage>
</organism>
<evidence type="ECO:0000256" key="1">
    <source>
        <dbReference type="ARBA" id="ARBA00008601"/>
    </source>
</evidence>
<dbReference type="GO" id="GO:0043409">
    <property type="term" value="P:negative regulation of MAPK cascade"/>
    <property type="evidence" value="ECO:0007669"/>
    <property type="project" value="TreeGrafter"/>
</dbReference>
<dbReference type="Pfam" id="PF00782">
    <property type="entry name" value="DSPc"/>
    <property type="match status" value="1"/>
</dbReference>
<dbReference type="InterPro" id="IPR000340">
    <property type="entry name" value="Dual-sp_phosphatase_cat-dom"/>
</dbReference>
<dbReference type="EMBL" id="HBGO01012674">
    <property type="protein sequence ID" value="CAD9333316.1"/>
    <property type="molecule type" value="Transcribed_RNA"/>
</dbReference>
<dbReference type="GO" id="GO:0008138">
    <property type="term" value="F:protein tyrosine/serine/threonine phosphatase activity"/>
    <property type="evidence" value="ECO:0007669"/>
    <property type="project" value="InterPro"/>
</dbReference>
<evidence type="ECO:0000256" key="6">
    <source>
        <dbReference type="ARBA" id="ARBA00048336"/>
    </source>
</evidence>
<feature type="domain" description="Tyrosine-protein phosphatase" evidence="8">
    <location>
        <begin position="31"/>
        <end position="182"/>
    </location>
</feature>
<keyword evidence="3" id="KW-0378">Hydrolase</keyword>
<dbReference type="PROSITE" id="PS50054">
    <property type="entry name" value="TYR_PHOSPHATASE_DUAL"/>
    <property type="match status" value="1"/>
</dbReference>
<dbReference type="InterPro" id="IPR029021">
    <property type="entry name" value="Prot-tyrosine_phosphatase-like"/>
</dbReference>
<protein>
    <recommendedName>
        <fullName evidence="2">protein-serine/threonine phosphatase</fullName>
        <ecNumber evidence="2">3.1.3.16</ecNumber>
    </recommendedName>
</protein>
<proteinExistence type="inferred from homology"/>